<keyword evidence="2 5" id="KW-0812">Transmembrane</keyword>
<evidence type="ECO:0000256" key="2">
    <source>
        <dbReference type="ARBA" id="ARBA00022692"/>
    </source>
</evidence>
<dbReference type="EMBL" id="CP017557">
    <property type="protein sequence ID" value="AOW04768.1"/>
    <property type="molecule type" value="Genomic_DNA"/>
</dbReference>
<reference evidence="7 8" key="1">
    <citation type="journal article" date="2016" name="PLoS ONE">
        <title>Sequence Assembly of Yarrowia lipolytica Strain W29/CLIB89 Shows Transposable Element Diversity.</title>
        <authorList>
            <person name="Magnan C."/>
            <person name="Yu J."/>
            <person name="Chang I."/>
            <person name="Jahn E."/>
            <person name="Kanomata Y."/>
            <person name="Wu J."/>
            <person name="Zeller M."/>
            <person name="Oakes M."/>
            <person name="Baldi P."/>
            <person name="Sandmeyer S."/>
        </authorList>
    </citation>
    <scope>NUCLEOTIDE SEQUENCE [LARGE SCALE GENOMIC DNA]</scope>
    <source>
        <strain evidence="8">CLIB89(W29)</strain>
    </source>
</reference>
<dbReference type="InterPro" id="IPR020846">
    <property type="entry name" value="MFS_dom"/>
</dbReference>
<evidence type="ECO:0000256" key="1">
    <source>
        <dbReference type="ARBA" id="ARBA00004141"/>
    </source>
</evidence>
<dbReference type="SUPFAM" id="SSF103473">
    <property type="entry name" value="MFS general substrate transporter"/>
    <property type="match status" value="1"/>
</dbReference>
<dbReference type="PANTHER" id="PTHR23502">
    <property type="entry name" value="MAJOR FACILITATOR SUPERFAMILY"/>
    <property type="match status" value="1"/>
</dbReference>
<sequence>MTVADLYIVHQRGTYYNGIYMFVVEVGNFLVLVPSGYITLNLSWRMVYIIVVIIAGVQFVMTLLFFEKTNYRVSGYSSCRTVRAGRGSIVRRIQQTESISWNRRCCPF</sequence>
<keyword evidence="4 5" id="KW-0472">Membrane</keyword>
<dbReference type="Proteomes" id="UP000182444">
    <property type="component" value="Chromosome 1E"/>
</dbReference>
<keyword evidence="3 5" id="KW-1133">Transmembrane helix</keyword>
<dbReference type="Gene3D" id="1.20.1250.20">
    <property type="entry name" value="MFS general substrate transporter like domains"/>
    <property type="match status" value="1"/>
</dbReference>
<evidence type="ECO:0000256" key="5">
    <source>
        <dbReference type="SAM" id="Phobius"/>
    </source>
</evidence>
<evidence type="ECO:0000256" key="4">
    <source>
        <dbReference type="ARBA" id="ARBA00023136"/>
    </source>
</evidence>
<dbReference type="InterPro" id="IPR036259">
    <property type="entry name" value="MFS_trans_sf"/>
</dbReference>
<dbReference type="VEuPathDB" id="FungiDB:YALI0_E00616g"/>
<evidence type="ECO:0000313" key="7">
    <source>
        <dbReference type="EMBL" id="AOW04768.1"/>
    </source>
</evidence>
<name>A0A1D8NGL3_YARLL</name>
<accession>A0A1D8NGL3</accession>
<evidence type="ECO:0000313" key="8">
    <source>
        <dbReference type="Proteomes" id="UP000182444"/>
    </source>
</evidence>
<dbReference type="VEuPathDB" id="FungiDB:YALI1_E00986g"/>
<proteinExistence type="predicted"/>
<dbReference type="RefSeq" id="XP_068138988.1">
    <property type="nucleotide sequence ID" value="XM_068282887.1"/>
</dbReference>
<feature type="domain" description="Major facilitator superfamily (MFS) profile" evidence="6">
    <location>
        <begin position="1"/>
        <end position="108"/>
    </location>
</feature>
<evidence type="ECO:0000259" key="6">
    <source>
        <dbReference type="PROSITE" id="PS50850"/>
    </source>
</evidence>
<dbReference type="PANTHER" id="PTHR23502:SF50">
    <property type="entry name" value="TRANSPORTER, PUTATIVE (AFU_ORTHOLOGUE AFUA_5G00430)-RELATED"/>
    <property type="match status" value="1"/>
</dbReference>
<protein>
    <recommendedName>
        <fullName evidence="6">Major facilitator superfamily (MFS) profile domain-containing protein</fullName>
    </recommendedName>
</protein>
<dbReference type="GO" id="GO:0022857">
    <property type="term" value="F:transmembrane transporter activity"/>
    <property type="evidence" value="ECO:0007669"/>
    <property type="project" value="InterPro"/>
</dbReference>
<dbReference type="PROSITE" id="PS50850">
    <property type="entry name" value="MFS"/>
    <property type="match status" value="1"/>
</dbReference>
<gene>
    <name evidence="7" type="ORF">YALI1_E00986g</name>
</gene>
<dbReference type="GeneID" id="94583501"/>
<organism evidence="7 8">
    <name type="scientific">Yarrowia lipolytica</name>
    <name type="common">Candida lipolytica</name>
    <dbReference type="NCBI Taxonomy" id="4952"/>
    <lineage>
        <taxon>Eukaryota</taxon>
        <taxon>Fungi</taxon>
        <taxon>Dikarya</taxon>
        <taxon>Ascomycota</taxon>
        <taxon>Saccharomycotina</taxon>
        <taxon>Dipodascomycetes</taxon>
        <taxon>Dipodascales</taxon>
        <taxon>Dipodascales incertae sedis</taxon>
        <taxon>Yarrowia</taxon>
    </lineage>
</organism>
<feature type="transmembrane region" description="Helical" evidence="5">
    <location>
        <begin position="46"/>
        <end position="66"/>
    </location>
</feature>
<dbReference type="GO" id="GO:0005886">
    <property type="term" value="C:plasma membrane"/>
    <property type="evidence" value="ECO:0007669"/>
    <property type="project" value="TreeGrafter"/>
</dbReference>
<dbReference type="AlphaFoldDB" id="A0A1D8NGL3"/>
<evidence type="ECO:0000256" key="3">
    <source>
        <dbReference type="ARBA" id="ARBA00022989"/>
    </source>
</evidence>
<comment type="subcellular location">
    <subcellularLocation>
        <location evidence="1">Membrane</location>
        <topology evidence="1">Multi-pass membrane protein</topology>
    </subcellularLocation>
</comment>
<feature type="transmembrane region" description="Helical" evidence="5">
    <location>
        <begin position="19"/>
        <end position="40"/>
    </location>
</feature>